<accession>A0A1H9S6Q8</accession>
<keyword evidence="1" id="KW-0472">Membrane</keyword>
<feature type="transmembrane region" description="Helical" evidence="1">
    <location>
        <begin position="120"/>
        <end position="146"/>
    </location>
</feature>
<dbReference type="Proteomes" id="UP000182584">
    <property type="component" value="Unassembled WGS sequence"/>
</dbReference>
<evidence type="ECO:0008006" key="4">
    <source>
        <dbReference type="Google" id="ProtNLM"/>
    </source>
</evidence>
<name>A0A1H9S6Q8_BUTFI</name>
<sequence length="185" mass="21095">MENFEKVEKIVEKTGVSYEDAKKALEESNYDMLDAIIALERQGKVNEPKEGTYTAGASQDMQNVQKFELARRQYESDCKKNNFKEGFRKLADIFRTAFRKSLEINFCINKDGRNVIAVPLLVLILLLIGFFWITLPALIIGLFFGISYSFTGVDKVVVDVNSVCDKASQTAENIKNEFKKENEQK</sequence>
<dbReference type="RefSeq" id="WP_022755010.1">
    <property type="nucleotide sequence ID" value="NZ_FOGJ01000011.1"/>
</dbReference>
<evidence type="ECO:0000256" key="1">
    <source>
        <dbReference type="SAM" id="Phobius"/>
    </source>
</evidence>
<keyword evidence="1" id="KW-0812">Transmembrane</keyword>
<evidence type="ECO:0000313" key="3">
    <source>
        <dbReference type="Proteomes" id="UP000182584"/>
    </source>
</evidence>
<dbReference type="Gene3D" id="1.10.8.10">
    <property type="entry name" value="DNA helicase RuvA subunit, C-terminal domain"/>
    <property type="match status" value="1"/>
</dbReference>
<reference evidence="2 3" key="1">
    <citation type="submission" date="2016-10" db="EMBL/GenBank/DDBJ databases">
        <authorList>
            <person name="de Groot N.N."/>
        </authorList>
    </citation>
    <scope>NUCLEOTIDE SEQUENCE [LARGE SCALE GENOMIC DNA]</scope>
    <source>
        <strain evidence="2 3">AR40</strain>
    </source>
</reference>
<dbReference type="SUPFAM" id="SSF46934">
    <property type="entry name" value="UBA-like"/>
    <property type="match status" value="1"/>
</dbReference>
<gene>
    <name evidence="2" type="ORF">SAMN04487884_11199</name>
</gene>
<dbReference type="OrthoDB" id="3183239at2"/>
<proteinExistence type="predicted"/>
<keyword evidence="1" id="KW-1133">Transmembrane helix</keyword>
<organism evidence="2 3">
    <name type="scientific">Butyrivibrio fibrisolvens</name>
    <dbReference type="NCBI Taxonomy" id="831"/>
    <lineage>
        <taxon>Bacteria</taxon>
        <taxon>Bacillati</taxon>
        <taxon>Bacillota</taxon>
        <taxon>Clostridia</taxon>
        <taxon>Lachnospirales</taxon>
        <taxon>Lachnospiraceae</taxon>
        <taxon>Butyrivibrio</taxon>
    </lineage>
</organism>
<dbReference type="InterPro" id="IPR009060">
    <property type="entry name" value="UBA-like_sf"/>
</dbReference>
<dbReference type="eggNOG" id="COG0264">
    <property type="taxonomic scope" value="Bacteria"/>
</dbReference>
<protein>
    <recommendedName>
        <fullName evidence="4">UBA/TS-N domain protein</fullName>
    </recommendedName>
</protein>
<dbReference type="AlphaFoldDB" id="A0A1H9S6Q8"/>
<evidence type="ECO:0000313" key="2">
    <source>
        <dbReference type="EMBL" id="SER80628.1"/>
    </source>
</evidence>
<dbReference type="CDD" id="cd14360">
    <property type="entry name" value="UBA_NAC_like_bac"/>
    <property type="match status" value="1"/>
</dbReference>
<dbReference type="EMBL" id="FOGJ01000011">
    <property type="protein sequence ID" value="SER80628.1"/>
    <property type="molecule type" value="Genomic_DNA"/>
</dbReference>